<name>A0A0C3FFA8_PILCF</name>
<dbReference type="InParanoid" id="A0A0C3FFA8"/>
<dbReference type="Proteomes" id="UP000054166">
    <property type="component" value="Unassembled WGS sequence"/>
</dbReference>
<dbReference type="HOGENOM" id="CLU_2997249_0_0_1"/>
<proteinExistence type="predicted"/>
<evidence type="ECO:0000313" key="1">
    <source>
        <dbReference type="EMBL" id="KIM83145.1"/>
    </source>
</evidence>
<sequence>MYVEGLRTRSHGYNADSYSIIRRGRGAVMISANKNFQLSNAFVISASSRATKVSKYS</sequence>
<dbReference type="EMBL" id="KN832992">
    <property type="protein sequence ID" value="KIM83145.1"/>
    <property type="molecule type" value="Genomic_DNA"/>
</dbReference>
<dbReference type="AlphaFoldDB" id="A0A0C3FFA8"/>
<evidence type="ECO:0000313" key="2">
    <source>
        <dbReference type="Proteomes" id="UP000054166"/>
    </source>
</evidence>
<reference evidence="2" key="2">
    <citation type="submission" date="2015-01" db="EMBL/GenBank/DDBJ databases">
        <title>Evolutionary Origins and Diversification of the Mycorrhizal Mutualists.</title>
        <authorList>
            <consortium name="DOE Joint Genome Institute"/>
            <consortium name="Mycorrhizal Genomics Consortium"/>
            <person name="Kohler A."/>
            <person name="Kuo A."/>
            <person name="Nagy L.G."/>
            <person name="Floudas D."/>
            <person name="Copeland A."/>
            <person name="Barry K.W."/>
            <person name="Cichocki N."/>
            <person name="Veneault-Fourrey C."/>
            <person name="LaButti K."/>
            <person name="Lindquist E.A."/>
            <person name="Lipzen A."/>
            <person name="Lundell T."/>
            <person name="Morin E."/>
            <person name="Murat C."/>
            <person name="Riley R."/>
            <person name="Ohm R."/>
            <person name="Sun H."/>
            <person name="Tunlid A."/>
            <person name="Henrissat B."/>
            <person name="Grigoriev I.V."/>
            <person name="Hibbett D.S."/>
            <person name="Martin F."/>
        </authorList>
    </citation>
    <scope>NUCLEOTIDE SEQUENCE [LARGE SCALE GENOMIC DNA]</scope>
    <source>
        <strain evidence="2">F 1598</strain>
    </source>
</reference>
<gene>
    <name evidence="1" type="ORF">PILCRDRAFT_452139</name>
</gene>
<keyword evidence="2" id="KW-1185">Reference proteome</keyword>
<protein>
    <submittedName>
        <fullName evidence="1">Uncharacterized protein</fullName>
    </submittedName>
</protein>
<accession>A0A0C3FFA8</accession>
<reference evidence="1 2" key="1">
    <citation type="submission" date="2014-04" db="EMBL/GenBank/DDBJ databases">
        <authorList>
            <consortium name="DOE Joint Genome Institute"/>
            <person name="Kuo A."/>
            <person name="Tarkka M."/>
            <person name="Buscot F."/>
            <person name="Kohler A."/>
            <person name="Nagy L.G."/>
            <person name="Floudas D."/>
            <person name="Copeland A."/>
            <person name="Barry K.W."/>
            <person name="Cichocki N."/>
            <person name="Veneault-Fourrey C."/>
            <person name="LaButti K."/>
            <person name="Lindquist E.A."/>
            <person name="Lipzen A."/>
            <person name="Lundell T."/>
            <person name="Morin E."/>
            <person name="Murat C."/>
            <person name="Sun H."/>
            <person name="Tunlid A."/>
            <person name="Henrissat B."/>
            <person name="Grigoriev I.V."/>
            <person name="Hibbett D.S."/>
            <person name="Martin F."/>
            <person name="Nordberg H.P."/>
            <person name="Cantor M.N."/>
            <person name="Hua S.X."/>
        </authorList>
    </citation>
    <scope>NUCLEOTIDE SEQUENCE [LARGE SCALE GENOMIC DNA]</scope>
    <source>
        <strain evidence="1 2">F 1598</strain>
    </source>
</reference>
<organism evidence="1 2">
    <name type="scientific">Piloderma croceum (strain F 1598)</name>
    <dbReference type="NCBI Taxonomy" id="765440"/>
    <lineage>
        <taxon>Eukaryota</taxon>
        <taxon>Fungi</taxon>
        <taxon>Dikarya</taxon>
        <taxon>Basidiomycota</taxon>
        <taxon>Agaricomycotina</taxon>
        <taxon>Agaricomycetes</taxon>
        <taxon>Agaricomycetidae</taxon>
        <taxon>Atheliales</taxon>
        <taxon>Atheliaceae</taxon>
        <taxon>Piloderma</taxon>
    </lineage>
</organism>